<feature type="domain" description="Single Cache" evidence="7">
    <location>
        <begin position="37"/>
        <end position="122"/>
    </location>
</feature>
<accession>A0A2N8T4H9</accession>
<evidence type="ECO:0000256" key="6">
    <source>
        <dbReference type="SAM" id="SignalP"/>
    </source>
</evidence>
<organism evidence="8 9">
    <name type="scientific">Stutzerimonas stutzeri</name>
    <name type="common">Pseudomonas stutzeri</name>
    <dbReference type="NCBI Taxonomy" id="316"/>
    <lineage>
        <taxon>Bacteria</taxon>
        <taxon>Pseudomonadati</taxon>
        <taxon>Pseudomonadota</taxon>
        <taxon>Gammaproteobacteria</taxon>
        <taxon>Pseudomonadales</taxon>
        <taxon>Pseudomonadaceae</taxon>
        <taxon>Stutzerimonas</taxon>
    </lineage>
</organism>
<evidence type="ECO:0000256" key="2">
    <source>
        <dbReference type="ARBA" id="ARBA00022475"/>
    </source>
</evidence>
<dbReference type="InterPro" id="IPR033480">
    <property type="entry name" value="sCache_2"/>
</dbReference>
<dbReference type="InterPro" id="IPR004010">
    <property type="entry name" value="Double_Cache_2"/>
</dbReference>
<reference evidence="8 9" key="1">
    <citation type="submission" date="2018-01" db="EMBL/GenBank/DDBJ databases">
        <title>Denitrification phenotypes of diverse strains of Pseudomonas stutzeri.</title>
        <authorList>
            <person name="Milligan D.A."/>
            <person name="Bergaust L."/>
            <person name="Bakken L.R."/>
            <person name="Frostegard A."/>
        </authorList>
    </citation>
    <scope>NUCLEOTIDE SEQUENCE [LARGE SCALE GENOMIC DNA]</scope>
    <source>
        <strain evidence="8 9">24a75</strain>
    </source>
</reference>
<keyword evidence="6" id="KW-0732">Signal</keyword>
<feature type="domain" description="Single Cache" evidence="7">
    <location>
        <begin position="171"/>
        <end position="251"/>
    </location>
</feature>
<comment type="caution">
    <text evidence="8">The sequence shown here is derived from an EMBL/GenBank/DDBJ whole genome shotgun (WGS) entry which is preliminary data.</text>
</comment>
<dbReference type="Proteomes" id="UP000236023">
    <property type="component" value="Unassembled WGS sequence"/>
</dbReference>
<dbReference type="Pfam" id="PF08269">
    <property type="entry name" value="dCache_2"/>
    <property type="match status" value="1"/>
</dbReference>
<evidence type="ECO:0000256" key="5">
    <source>
        <dbReference type="ARBA" id="ARBA00023136"/>
    </source>
</evidence>
<sequence length="300" mass="32414">MNLNLKNLLALSMAAVLGSAPLAFSVSAAEGTAARPLGSVERSHAKQAAELLDKAVAYLQANGAEQALAAFNDRKGPFVMGQHYVFVLDTQGSMLASNGASRSLVGLNVAALQDAAGKPFMREFIDKAKNADSGTVDYHWLNPTTNKVENKVSQFRRVGEHILCVGYYIPRGTAEQARALLDKAVALTRELGPERAFERFNDPQGGFVINDEYVFAIGLEDGRYRASGSSPNLVGLDVRAVNDAAGKPLFKEMIELAREQGEGTVDYVWRNPATNAVEQKHSLIQRVDDVLLGVGYYAPN</sequence>
<keyword evidence="5" id="KW-0472">Membrane</keyword>
<gene>
    <name evidence="8" type="ORF">CXK94_11385</name>
</gene>
<dbReference type="SMART" id="SM01049">
    <property type="entry name" value="Cache_2"/>
    <property type="match status" value="2"/>
</dbReference>
<evidence type="ECO:0000256" key="1">
    <source>
        <dbReference type="ARBA" id="ARBA00004651"/>
    </source>
</evidence>
<evidence type="ECO:0000256" key="3">
    <source>
        <dbReference type="ARBA" id="ARBA00022692"/>
    </source>
</evidence>
<evidence type="ECO:0000259" key="7">
    <source>
        <dbReference type="SMART" id="SM01049"/>
    </source>
</evidence>
<protein>
    <submittedName>
        <fullName evidence="8">Chemotaxis protein</fullName>
    </submittedName>
</protein>
<feature type="signal peptide" evidence="6">
    <location>
        <begin position="1"/>
        <end position="28"/>
    </location>
</feature>
<evidence type="ECO:0000313" key="8">
    <source>
        <dbReference type="EMBL" id="PNG09623.1"/>
    </source>
</evidence>
<keyword evidence="2" id="KW-1003">Cell membrane</keyword>
<keyword evidence="4" id="KW-1133">Transmembrane helix</keyword>
<dbReference type="RefSeq" id="WP_102894432.1">
    <property type="nucleotide sequence ID" value="NZ_JAMOHU010000005.1"/>
</dbReference>
<dbReference type="EMBL" id="POUT01000005">
    <property type="protein sequence ID" value="PNG09623.1"/>
    <property type="molecule type" value="Genomic_DNA"/>
</dbReference>
<dbReference type="Gene3D" id="3.30.450.20">
    <property type="entry name" value="PAS domain"/>
    <property type="match status" value="2"/>
</dbReference>
<evidence type="ECO:0000313" key="9">
    <source>
        <dbReference type="Proteomes" id="UP000236023"/>
    </source>
</evidence>
<dbReference type="GO" id="GO:0005886">
    <property type="term" value="C:plasma membrane"/>
    <property type="evidence" value="ECO:0007669"/>
    <property type="project" value="UniProtKB-SubCell"/>
</dbReference>
<evidence type="ECO:0000256" key="4">
    <source>
        <dbReference type="ARBA" id="ARBA00022989"/>
    </source>
</evidence>
<proteinExistence type="predicted"/>
<comment type="subcellular location">
    <subcellularLocation>
        <location evidence="1">Cell membrane</location>
        <topology evidence="1">Multi-pass membrane protein</topology>
    </subcellularLocation>
</comment>
<name>A0A2N8T4H9_STUST</name>
<feature type="chain" id="PRO_5018077503" evidence="6">
    <location>
        <begin position="29"/>
        <end position="300"/>
    </location>
</feature>
<dbReference type="AlphaFoldDB" id="A0A2N8T4H9"/>
<keyword evidence="3" id="KW-0812">Transmembrane</keyword>